<sequence length="107" mass="12026">MKLSISPEARKQLNQLNTENSRYLLLWYDTDGCGCGVNGMPTIRFTNEKTSSDIKVDNDMYSVLIHKQQATFFAENMSLSLVNGVFRLSSPEGILNPFISQQSVCEV</sequence>
<dbReference type="Proteomes" id="UP000216498">
    <property type="component" value="Unassembled WGS sequence"/>
</dbReference>
<protein>
    <recommendedName>
        <fullName evidence="1">Core domain-containing protein</fullName>
    </recommendedName>
</protein>
<dbReference type="Gene3D" id="2.60.300.12">
    <property type="entry name" value="HesB-like domain"/>
    <property type="match status" value="1"/>
</dbReference>
<dbReference type="AlphaFoldDB" id="A0A265NDZ9"/>
<dbReference type="RefSeq" id="WP_094883640.1">
    <property type="nucleotide sequence ID" value="NZ_NPMS01000001.1"/>
</dbReference>
<gene>
    <name evidence="2" type="ORF">CIL03_02575</name>
</gene>
<evidence type="ECO:0000259" key="1">
    <source>
        <dbReference type="Pfam" id="PF01521"/>
    </source>
</evidence>
<evidence type="ECO:0000313" key="3">
    <source>
        <dbReference type="Proteomes" id="UP000216498"/>
    </source>
</evidence>
<dbReference type="InterPro" id="IPR000361">
    <property type="entry name" value="ATAP_core_dom"/>
</dbReference>
<keyword evidence="3" id="KW-1185">Reference proteome</keyword>
<dbReference type="EMBL" id="NPMS01000001">
    <property type="protein sequence ID" value="OZU90041.1"/>
    <property type="molecule type" value="Genomic_DNA"/>
</dbReference>
<name>A0A265NDZ9_9BACI</name>
<dbReference type="Pfam" id="PF01521">
    <property type="entry name" value="Fe-S_biosyn"/>
    <property type="match status" value="1"/>
</dbReference>
<organism evidence="2 3">
    <name type="scientific">Virgibacillus indicus</name>
    <dbReference type="NCBI Taxonomy" id="2024554"/>
    <lineage>
        <taxon>Bacteria</taxon>
        <taxon>Bacillati</taxon>
        <taxon>Bacillota</taxon>
        <taxon>Bacilli</taxon>
        <taxon>Bacillales</taxon>
        <taxon>Bacillaceae</taxon>
        <taxon>Virgibacillus</taxon>
    </lineage>
</organism>
<dbReference type="OrthoDB" id="2361087at2"/>
<evidence type="ECO:0000313" key="2">
    <source>
        <dbReference type="EMBL" id="OZU90041.1"/>
    </source>
</evidence>
<feature type="domain" description="Core" evidence="1">
    <location>
        <begin position="1"/>
        <end position="97"/>
    </location>
</feature>
<comment type="caution">
    <text evidence="2">The sequence shown here is derived from an EMBL/GenBank/DDBJ whole genome shotgun (WGS) entry which is preliminary data.</text>
</comment>
<dbReference type="InterPro" id="IPR035903">
    <property type="entry name" value="HesB-like_dom_sf"/>
</dbReference>
<dbReference type="SUPFAM" id="SSF89360">
    <property type="entry name" value="HesB-like domain"/>
    <property type="match status" value="1"/>
</dbReference>
<accession>A0A265NDZ9</accession>
<proteinExistence type="predicted"/>
<reference evidence="2 3" key="1">
    <citation type="submission" date="2017-08" db="EMBL/GenBank/DDBJ databases">
        <title>Virgibacillus indicus sp. nov. and Virgibacillus profoundi sp. nov, two moderately halophilic bacteria isolated from marine sediment by using the Microfluidic Streak Plate.</title>
        <authorList>
            <person name="Xu B."/>
            <person name="Hu B."/>
            <person name="Wang J."/>
            <person name="Zhu Y."/>
            <person name="Huang L."/>
            <person name="Du W."/>
            <person name="Huang Y."/>
        </authorList>
    </citation>
    <scope>NUCLEOTIDE SEQUENCE [LARGE SCALE GENOMIC DNA]</scope>
    <source>
        <strain evidence="2 3">IO3-P2-C2</strain>
    </source>
</reference>